<evidence type="ECO:0000313" key="3">
    <source>
        <dbReference type="EMBL" id="MCL6295298.1"/>
    </source>
</evidence>
<gene>
    <name evidence="3" type="ORF">M3P09_09850</name>
</gene>
<dbReference type="Proteomes" id="UP001165381">
    <property type="component" value="Unassembled WGS sequence"/>
</dbReference>
<dbReference type="Pfam" id="PF18962">
    <property type="entry name" value="Por_Secre_tail"/>
    <property type="match status" value="1"/>
</dbReference>
<dbReference type="Pfam" id="PF13385">
    <property type="entry name" value="Laminin_G_3"/>
    <property type="match status" value="1"/>
</dbReference>
<evidence type="ECO:0000313" key="4">
    <source>
        <dbReference type="Proteomes" id="UP001165381"/>
    </source>
</evidence>
<dbReference type="RefSeq" id="WP_249973007.1">
    <property type="nucleotide sequence ID" value="NZ_JAMFLZ010000003.1"/>
</dbReference>
<sequence>MMLKITFLKPIFISVIILNLLSVSTFSQTLEVHYEFSNNLDDTSVNGRNLTKTGSALKPFTTDNFTNTTSAFDAFDATGEYLVATGYKGISGNGERTVSAWIKLRAGGNRRTIVSWGQNSAGQMFNIMVHSGRVRVEGGSSSILSEGIIPNGSWHHVAVTFNPTTDGAKLSSCKMYIDGVLQTINSSFNPGIVINTDTATNDIRIGEAVYSTTHFFRGELNDVRIYSGELTSAQVTTVMSGGVLSTKGDKVATTLKAFPNAVYDVLTIKSSLTSKLNVSVYNMLGASVKTNILSNDYGQVKIDMSHLSSGLYNVMIEDANGERSNLKIAKK</sequence>
<dbReference type="EMBL" id="JAMFLZ010000003">
    <property type="protein sequence ID" value="MCL6295298.1"/>
    <property type="molecule type" value="Genomic_DNA"/>
</dbReference>
<organism evidence="3 4">
    <name type="scientific">Jejuia spongiicola</name>
    <dbReference type="NCBI Taxonomy" id="2942207"/>
    <lineage>
        <taxon>Bacteria</taxon>
        <taxon>Pseudomonadati</taxon>
        <taxon>Bacteroidota</taxon>
        <taxon>Flavobacteriia</taxon>
        <taxon>Flavobacteriales</taxon>
        <taxon>Flavobacteriaceae</taxon>
        <taxon>Jejuia</taxon>
    </lineage>
</organism>
<proteinExistence type="predicted"/>
<accession>A0ABT0QFS1</accession>
<name>A0ABT0QFS1_9FLAO</name>
<dbReference type="NCBIfam" id="TIGR04183">
    <property type="entry name" value="Por_Secre_tail"/>
    <property type="match status" value="1"/>
</dbReference>
<comment type="caution">
    <text evidence="3">The sequence shown here is derived from an EMBL/GenBank/DDBJ whole genome shotgun (WGS) entry which is preliminary data.</text>
</comment>
<dbReference type="SUPFAM" id="SSF49899">
    <property type="entry name" value="Concanavalin A-like lectins/glucanases"/>
    <property type="match status" value="1"/>
</dbReference>
<keyword evidence="4" id="KW-1185">Reference proteome</keyword>
<dbReference type="InterPro" id="IPR013320">
    <property type="entry name" value="ConA-like_dom_sf"/>
</dbReference>
<protein>
    <submittedName>
        <fullName evidence="3">T9SS type A sorting domain-containing protein</fullName>
    </submittedName>
</protein>
<keyword evidence="1" id="KW-0732">Signal</keyword>
<feature type="domain" description="Secretion system C-terminal sorting" evidence="2">
    <location>
        <begin position="258"/>
        <end position="323"/>
    </location>
</feature>
<evidence type="ECO:0000259" key="2">
    <source>
        <dbReference type="Pfam" id="PF18962"/>
    </source>
</evidence>
<dbReference type="Gene3D" id="2.60.120.200">
    <property type="match status" value="1"/>
</dbReference>
<evidence type="ECO:0000256" key="1">
    <source>
        <dbReference type="ARBA" id="ARBA00022729"/>
    </source>
</evidence>
<reference evidence="3" key="1">
    <citation type="submission" date="2022-05" db="EMBL/GenBank/DDBJ databases">
        <authorList>
            <person name="Park J.-S."/>
        </authorList>
    </citation>
    <scope>NUCLEOTIDE SEQUENCE</scope>
    <source>
        <strain evidence="3">2012CJ34-3</strain>
    </source>
</reference>
<dbReference type="InterPro" id="IPR026444">
    <property type="entry name" value="Secre_tail"/>
</dbReference>